<feature type="transmembrane region" description="Helical" evidence="8">
    <location>
        <begin position="316"/>
        <end position="332"/>
    </location>
</feature>
<keyword evidence="4" id="KW-0808">Transferase</keyword>
<feature type="transmembrane region" description="Helical" evidence="8">
    <location>
        <begin position="147"/>
        <end position="165"/>
    </location>
</feature>
<accession>A0AAV3XD76</accession>
<feature type="transmembrane region" description="Helical" evidence="8">
    <location>
        <begin position="198"/>
        <end position="226"/>
    </location>
</feature>
<dbReference type="EMBL" id="BLAY01000027">
    <property type="protein sequence ID" value="GET37362.1"/>
    <property type="molecule type" value="Genomic_DNA"/>
</dbReference>
<keyword evidence="5 8" id="KW-0812">Transmembrane</keyword>
<feature type="transmembrane region" description="Helical" evidence="8">
    <location>
        <begin position="238"/>
        <end position="257"/>
    </location>
</feature>
<evidence type="ECO:0000256" key="8">
    <source>
        <dbReference type="SAM" id="Phobius"/>
    </source>
</evidence>
<name>A0AAV3XD76_9CYAN</name>
<feature type="transmembrane region" description="Helical" evidence="8">
    <location>
        <begin position="286"/>
        <end position="304"/>
    </location>
</feature>
<organism evidence="10 11">
    <name type="scientific">Microseira wollei NIES-4236</name>
    <dbReference type="NCBI Taxonomy" id="2530354"/>
    <lineage>
        <taxon>Bacteria</taxon>
        <taxon>Bacillati</taxon>
        <taxon>Cyanobacteriota</taxon>
        <taxon>Cyanophyceae</taxon>
        <taxon>Oscillatoriophycideae</taxon>
        <taxon>Aerosakkonematales</taxon>
        <taxon>Aerosakkonemataceae</taxon>
        <taxon>Microseira</taxon>
    </lineage>
</organism>
<comment type="subcellular location">
    <subcellularLocation>
        <location evidence="1">Cell membrane</location>
        <topology evidence="1">Multi-pass membrane protein</topology>
    </subcellularLocation>
</comment>
<feature type="transmembrane region" description="Helical" evidence="8">
    <location>
        <begin position="15"/>
        <end position="32"/>
    </location>
</feature>
<evidence type="ECO:0000256" key="1">
    <source>
        <dbReference type="ARBA" id="ARBA00004651"/>
    </source>
</evidence>
<dbReference type="InterPro" id="IPR050297">
    <property type="entry name" value="LipidA_mod_glycosyltrf_83"/>
</dbReference>
<dbReference type="Pfam" id="PF13231">
    <property type="entry name" value="PMT_2"/>
    <property type="match status" value="1"/>
</dbReference>
<dbReference type="GO" id="GO:0009103">
    <property type="term" value="P:lipopolysaccharide biosynthetic process"/>
    <property type="evidence" value="ECO:0007669"/>
    <property type="project" value="UniProtKB-ARBA"/>
</dbReference>
<keyword evidence="11" id="KW-1185">Reference proteome</keyword>
<evidence type="ECO:0000256" key="7">
    <source>
        <dbReference type="ARBA" id="ARBA00023136"/>
    </source>
</evidence>
<evidence type="ECO:0000256" key="5">
    <source>
        <dbReference type="ARBA" id="ARBA00022692"/>
    </source>
</evidence>
<evidence type="ECO:0000256" key="6">
    <source>
        <dbReference type="ARBA" id="ARBA00022989"/>
    </source>
</evidence>
<dbReference type="GO" id="GO:0005886">
    <property type="term" value="C:plasma membrane"/>
    <property type="evidence" value="ECO:0007669"/>
    <property type="project" value="UniProtKB-SubCell"/>
</dbReference>
<dbReference type="GO" id="GO:0016763">
    <property type="term" value="F:pentosyltransferase activity"/>
    <property type="evidence" value="ECO:0007669"/>
    <property type="project" value="TreeGrafter"/>
</dbReference>
<feature type="domain" description="Glycosyltransferase RgtA/B/C/D-like" evidence="9">
    <location>
        <begin position="98"/>
        <end position="256"/>
    </location>
</feature>
<evidence type="ECO:0000256" key="3">
    <source>
        <dbReference type="ARBA" id="ARBA00022676"/>
    </source>
</evidence>
<evidence type="ECO:0000259" key="9">
    <source>
        <dbReference type="Pfam" id="PF13231"/>
    </source>
</evidence>
<sequence>MKRQSLTALKHKNPLYLAILTVLIIGIFFRFINIDKKAYWGDEVFTSLQIAGYTASELEREFFNGQVISVKDLQKYQNINPDKKNLGDTIKALSKDVHPPLYYILLKIWASCFGSSVAAIRSFSALISLLVFPSIYWLCRELFKSPAVGWIAIGLTAVSPFHVLYAQEARMYSLWTVTILLSSAALLAAIRLKTKLSWGIYAATLAIGLYSFLFTGFVAIGHGIYAIVTEKFRLSKTFIAYLFASLASILAFTPWLLTMMANRSSFESATSWSSENMTLSSLVSNWIYNLSYGFADFWYIFTYFPNSPLNWGFGKYLIPLILILVGYSIYVLCRQTPVRIWLFVLTLMGTTAVAIVLPDLFSGGYRSIMARYFVPCYIGMELAVAYLLGSKINSIPASNWIQNLWKPILISLLSVGILSGTISSQAETWWNKRTTSYDEIQAASIINQASQPLFITENIFSTLPLSHRLAPNVKILVVNQPNVPKIPEGFSQMFLYKPSKNLKAKLEQEQNYKINMAYKGRKLELWELEKTSERKQ</sequence>
<protein>
    <recommendedName>
        <fullName evidence="9">Glycosyltransferase RgtA/B/C/D-like domain-containing protein</fullName>
    </recommendedName>
</protein>
<keyword evidence="3" id="KW-0328">Glycosyltransferase</keyword>
<dbReference type="PANTHER" id="PTHR33908">
    <property type="entry name" value="MANNOSYLTRANSFERASE YKCB-RELATED"/>
    <property type="match status" value="1"/>
</dbReference>
<evidence type="ECO:0000313" key="10">
    <source>
        <dbReference type="EMBL" id="GET37362.1"/>
    </source>
</evidence>
<gene>
    <name evidence="10" type="ORF">MiSe_21150</name>
</gene>
<dbReference type="InterPro" id="IPR038731">
    <property type="entry name" value="RgtA/B/C-like"/>
</dbReference>
<evidence type="ECO:0000256" key="2">
    <source>
        <dbReference type="ARBA" id="ARBA00022475"/>
    </source>
</evidence>
<feature type="transmembrane region" description="Helical" evidence="8">
    <location>
        <begin position="338"/>
        <end position="357"/>
    </location>
</feature>
<evidence type="ECO:0000313" key="11">
    <source>
        <dbReference type="Proteomes" id="UP001050975"/>
    </source>
</evidence>
<dbReference type="PANTHER" id="PTHR33908:SF11">
    <property type="entry name" value="MEMBRANE PROTEIN"/>
    <property type="match status" value="1"/>
</dbReference>
<evidence type="ECO:0000256" key="4">
    <source>
        <dbReference type="ARBA" id="ARBA00022679"/>
    </source>
</evidence>
<keyword evidence="6 8" id="KW-1133">Transmembrane helix</keyword>
<comment type="caution">
    <text evidence="10">The sequence shown here is derived from an EMBL/GenBank/DDBJ whole genome shotgun (WGS) entry which is preliminary data.</text>
</comment>
<feature type="transmembrane region" description="Helical" evidence="8">
    <location>
        <begin position="172"/>
        <end position="192"/>
    </location>
</feature>
<keyword evidence="2" id="KW-1003">Cell membrane</keyword>
<reference evidence="10" key="1">
    <citation type="submission" date="2019-10" db="EMBL/GenBank/DDBJ databases">
        <title>Draft genome sequece of Microseira wollei NIES-4236.</title>
        <authorList>
            <person name="Yamaguchi H."/>
            <person name="Suzuki S."/>
            <person name="Kawachi M."/>
        </authorList>
    </citation>
    <scope>NUCLEOTIDE SEQUENCE</scope>
    <source>
        <strain evidence="10">NIES-4236</strain>
    </source>
</reference>
<feature type="transmembrane region" description="Helical" evidence="8">
    <location>
        <begin position="369"/>
        <end position="388"/>
    </location>
</feature>
<keyword evidence="7 8" id="KW-0472">Membrane</keyword>
<dbReference type="RefSeq" id="WP_226578705.1">
    <property type="nucleotide sequence ID" value="NZ_BLAY01000027.1"/>
</dbReference>
<dbReference type="AlphaFoldDB" id="A0AAV3XD76"/>
<dbReference type="Proteomes" id="UP001050975">
    <property type="component" value="Unassembled WGS sequence"/>
</dbReference>
<proteinExistence type="predicted"/>